<evidence type="ECO:0000256" key="9">
    <source>
        <dbReference type="ARBA" id="ARBA00022737"/>
    </source>
</evidence>
<evidence type="ECO:0000313" key="18">
    <source>
        <dbReference type="Proteomes" id="UP000695000"/>
    </source>
</evidence>
<organism evidence="18 19">
    <name type="scientific">Nicrophorus vespilloides</name>
    <name type="common">Boreal carrion beetle</name>
    <dbReference type="NCBI Taxonomy" id="110193"/>
    <lineage>
        <taxon>Eukaryota</taxon>
        <taxon>Metazoa</taxon>
        <taxon>Ecdysozoa</taxon>
        <taxon>Arthropoda</taxon>
        <taxon>Hexapoda</taxon>
        <taxon>Insecta</taxon>
        <taxon>Pterygota</taxon>
        <taxon>Neoptera</taxon>
        <taxon>Endopterygota</taxon>
        <taxon>Coleoptera</taxon>
        <taxon>Polyphaga</taxon>
        <taxon>Staphyliniformia</taxon>
        <taxon>Silphidae</taxon>
        <taxon>Nicrophorinae</taxon>
        <taxon>Nicrophorus</taxon>
    </lineage>
</organism>
<dbReference type="InterPro" id="IPR023753">
    <property type="entry name" value="FAD/NAD-binding_dom"/>
</dbReference>
<dbReference type="SUPFAM" id="SSF51395">
    <property type="entry name" value="FMN-linked oxidoreductases"/>
    <property type="match status" value="1"/>
</dbReference>
<name>A0ABM1M7Y1_NICVS</name>
<keyword evidence="15" id="KW-0411">Iron-sulfur</keyword>
<evidence type="ECO:0000256" key="8">
    <source>
        <dbReference type="ARBA" id="ARBA00022723"/>
    </source>
</evidence>
<evidence type="ECO:0000256" key="3">
    <source>
        <dbReference type="ARBA" id="ARBA00004668"/>
    </source>
</evidence>
<evidence type="ECO:0000256" key="6">
    <source>
        <dbReference type="ARBA" id="ARBA00022630"/>
    </source>
</evidence>
<dbReference type="InterPro" id="IPR028261">
    <property type="entry name" value="DPD_II"/>
</dbReference>
<dbReference type="PANTHER" id="PTHR43073:SF2">
    <property type="entry name" value="DIHYDROPYRIMIDINE DEHYDROGENASE [NADP(+)]"/>
    <property type="match status" value="1"/>
</dbReference>
<dbReference type="Pfam" id="PF14697">
    <property type="entry name" value="Fer4_21"/>
    <property type="match status" value="1"/>
</dbReference>
<evidence type="ECO:0000313" key="19">
    <source>
        <dbReference type="RefSeq" id="XP_017770681.1"/>
    </source>
</evidence>
<evidence type="ECO:0000256" key="16">
    <source>
        <dbReference type="RuleBase" id="RU364041"/>
    </source>
</evidence>
<dbReference type="SUPFAM" id="SSF51971">
    <property type="entry name" value="Nucleotide-binding domain"/>
    <property type="match status" value="1"/>
</dbReference>
<reference evidence="19" key="1">
    <citation type="submission" date="2025-08" db="UniProtKB">
        <authorList>
            <consortium name="RefSeq"/>
        </authorList>
    </citation>
    <scope>IDENTIFICATION</scope>
    <source>
        <tissue evidence="19">Whole Larva</tissue>
    </source>
</reference>
<dbReference type="InterPro" id="IPR036188">
    <property type="entry name" value="FAD/NAD-bd_sf"/>
</dbReference>
<dbReference type="Pfam" id="PF01180">
    <property type="entry name" value="DHO_dh"/>
    <property type="match status" value="1"/>
</dbReference>
<dbReference type="InterPro" id="IPR017896">
    <property type="entry name" value="4Fe4S_Fe-S-bd"/>
</dbReference>
<evidence type="ECO:0000256" key="1">
    <source>
        <dbReference type="ARBA" id="ARBA00001917"/>
    </source>
</evidence>
<comment type="cofactor">
    <cofactor evidence="1 16">
        <name>FMN</name>
        <dbReference type="ChEBI" id="CHEBI:58210"/>
    </cofactor>
</comment>
<gene>
    <name evidence="19" type="primary">LOC108558313</name>
</gene>
<dbReference type="Gene3D" id="3.20.20.70">
    <property type="entry name" value="Aldolase class I"/>
    <property type="match status" value="1"/>
</dbReference>
<dbReference type="RefSeq" id="XP_017770681.1">
    <property type="nucleotide sequence ID" value="XM_017915192.1"/>
</dbReference>
<dbReference type="SUPFAM" id="SSF54862">
    <property type="entry name" value="4Fe-4S ferredoxins"/>
    <property type="match status" value="1"/>
</dbReference>
<accession>A0ABM1M7Y1</accession>
<dbReference type="InterPro" id="IPR005720">
    <property type="entry name" value="Dihydroorotate_DH_cat"/>
</dbReference>
<keyword evidence="18" id="KW-1185">Reference proteome</keyword>
<dbReference type="Gene3D" id="3.30.70.20">
    <property type="match status" value="1"/>
</dbReference>
<keyword evidence="10" id="KW-0547">Nucleotide-binding</keyword>
<keyword evidence="9" id="KW-0677">Repeat</keyword>
<comment type="pathway">
    <text evidence="3 16">Amino-acid biosynthesis; beta-alanine biosynthesis.</text>
</comment>
<feature type="domain" description="4Fe-4S ferredoxin-type" evidence="17">
    <location>
        <begin position="973"/>
        <end position="1002"/>
    </location>
</feature>
<feature type="domain" description="4Fe-4S ferredoxin-type" evidence="17">
    <location>
        <begin position="939"/>
        <end position="971"/>
    </location>
</feature>
<evidence type="ECO:0000256" key="12">
    <source>
        <dbReference type="ARBA" id="ARBA00022857"/>
    </source>
</evidence>
<keyword evidence="13 16" id="KW-0560">Oxidoreductase</keyword>
<keyword evidence="12 16" id="KW-0521">NADP</keyword>
<dbReference type="InterPro" id="IPR009051">
    <property type="entry name" value="Helical_ferredxn"/>
</dbReference>
<keyword evidence="5 16" id="KW-0004">4Fe-4S</keyword>
<keyword evidence="14 16" id="KW-0408">Iron</keyword>
<dbReference type="PRINTS" id="PR00419">
    <property type="entry name" value="ADXRDTASE"/>
</dbReference>
<dbReference type="Pfam" id="PF14691">
    <property type="entry name" value="Fer4_20"/>
    <property type="match status" value="1"/>
</dbReference>
<comment type="function">
    <text evidence="16">Involved in pyrimidine base degradation. Catalyzes the reduction of uracil and thymine.</text>
</comment>
<dbReference type="InterPro" id="IPR013785">
    <property type="entry name" value="Aldolase_TIM"/>
</dbReference>
<dbReference type="Gene3D" id="1.10.1060.10">
    <property type="entry name" value="Alpha-helical ferredoxin"/>
    <property type="match status" value="1"/>
</dbReference>
<evidence type="ECO:0000256" key="10">
    <source>
        <dbReference type="ARBA" id="ARBA00022741"/>
    </source>
</evidence>
<evidence type="ECO:0000256" key="5">
    <source>
        <dbReference type="ARBA" id="ARBA00022485"/>
    </source>
</evidence>
<evidence type="ECO:0000256" key="13">
    <source>
        <dbReference type="ARBA" id="ARBA00023002"/>
    </source>
</evidence>
<evidence type="ECO:0000256" key="15">
    <source>
        <dbReference type="ARBA" id="ARBA00023014"/>
    </source>
</evidence>
<protein>
    <recommendedName>
        <fullName evidence="16">Dihydropyrimidine dehydrogenase [NADP(+)]</fullName>
        <shortName evidence="16">DHPDHase</shortName>
        <shortName evidence="16">DPD</shortName>
        <ecNumber evidence="16">1.3.1.2</ecNumber>
    </recommendedName>
    <alternativeName>
        <fullName evidence="16">Dihydrothymine dehydrogenase</fullName>
    </alternativeName>
    <alternativeName>
        <fullName evidence="16">Dihydrouracil dehydrogenase</fullName>
    </alternativeName>
</protein>
<dbReference type="EC" id="1.3.1.2" evidence="16"/>
<keyword evidence="8" id="KW-0479">Metal-binding</keyword>
<dbReference type="SUPFAM" id="SSF46548">
    <property type="entry name" value="alpha-helical ferredoxin"/>
    <property type="match status" value="1"/>
</dbReference>
<keyword evidence="11 16" id="KW-0274">FAD</keyword>
<dbReference type="Proteomes" id="UP000695000">
    <property type="component" value="Unplaced"/>
</dbReference>
<dbReference type="PROSITE" id="PS00198">
    <property type="entry name" value="4FE4S_FER_1"/>
    <property type="match status" value="1"/>
</dbReference>
<comment type="similarity">
    <text evidence="4 16">Belongs to the dihydropyrimidine dehydrogenase family.</text>
</comment>
<sequence>MAKISVDLPDIENLLLLNPRVHNYSSLVPSSVTKKNKQHWKRNADTKCGSCPSLQNDFSDIKPSTLSERGALREAARCLKCADAPCQKSCPTQLDVKSFITSIANKNYYGAAKSIFSDNPLGITCGMVCPTSDLCVGGCNLQASEEGPINIGGLQQFATEIFSKMGVKQTRDPKTPTPKGADRKIVLLGAGPSSLSCATFLGRLGYTDITIYEKQEYLGGLSSAEIPQYRLPMSVVNFEISLVTDLGVKIETKRSLSTKDLTIKSILSSGAEAVFLGIGLPQPKPNPLFAHLTSEMGFYTSKDFLPLVAKASKPGMCACKALASSLPKLHGTVIVLGAGDTAFDCATSALRCGARKVFVVFRRGFSNIRAVPEEVSAAVEEKCELMGFLSPHNVQTKDGKITSVTFKRMFENDNGKWEADEEQLTTLKANFLISAFGSGLTDSEMIEALSPIKLNDSNLPIVDALTMETSIQGIFCGGDLAGVAETTVEAVNDGKNAAWRMHCYLQGMPLNSDPKLPLFHTDIDEVDLSVEMCGIKFENPFGLASAPPATSTAMIRRSFEQGWGFAVTKTFALDKDTVTNVSPRIIRGVTSGHNFGPQQGCFLNIELISEKCAAYWCQSVKELKEDFPSKVIIASIMCSYNEADWKELAKMAENSGADALELNLSCPHGMGESGMGLACGQKPELVKGISQWVKQAVKIPVFIKLTPNITDIVTIATAAYEGGADGVSAINTVSGLMNLKADASPWPAVGLDKRTTYGGVSGNATRPMALRAITAIGKALPGFPILGIGGVDSADVALQFLQAGSSVLQVCSAIQNQDFTLVEDYCTGLKALLYLENRLHGWDGQSPPVFKHQLGIPIRSLCDSNGNKLPHFGHYKEEREKQMTKLHVNANGEIVSVNESGIADQKIDGNVQVPKLRDVIGRALKHVGPYKALDNKKQVVALIDDDMCINCGKCYMACNDSGYQAIKFDAKTHIPKVTDDCTGCTMCLSVCPIIDCINMVPKAIPHVIKRGVPGEKVKLVHALDNYSPVN</sequence>
<dbReference type="Pfam" id="PF07992">
    <property type="entry name" value="Pyr_redox_2"/>
    <property type="match status" value="1"/>
</dbReference>
<dbReference type="InterPro" id="IPR017900">
    <property type="entry name" value="4Fe4S_Fe_S_CS"/>
</dbReference>
<evidence type="ECO:0000256" key="2">
    <source>
        <dbReference type="ARBA" id="ARBA00001974"/>
    </source>
</evidence>
<dbReference type="GeneID" id="108558313"/>
<keyword evidence="7 16" id="KW-0288">FMN</keyword>
<proteinExistence type="inferred from homology"/>
<dbReference type="PANTHER" id="PTHR43073">
    <property type="entry name" value="DIHYDROPYRIMIDINE DEHYDROGENASE [NADP(+)]"/>
    <property type="match status" value="1"/>
</dbReference>
<evidence type="ECO:0000256" key="4">
    <source>
        <dbReference type="ARBA" id="ARBA00010804"/>
    </source>
</evidence>
<evidence type="ECO:0000256" key="11">
    <source>
        <dbReference type="ARBA" id="ARBA00022827"/>
    </source>
</evidence>
<comment type="catalytic activity">
    <reaction evidence="16">
        <text>5,6-dihydrouracil + NADP(+) = uracil + NADPH + H(+)</text>
        <dbReference type="Rhea" id="RHEA:18093"/>
        <dbReference type="ChEBI" id="CHEBI:15378"/>
        <dbReference type="ChEBI" id="CHEBI:15901"/>
        <dbReference type="ChEBI" id="CHEBI:17568"/>
        <dbReference type="ChEBI" id="CHEBI:57783"/>
        <dbReference type="ChEBI" id="CHEBI:58349"/>
        <dbReference type="EC" id="1.3.1.2"/>
    </reaction>
</comment>
<comment type="cofactor">
    <cofactor evidence="2 16">
        <name>FAD</name>
        <dbReference type="ChEBI" id="CHEBI:57692"/>
    </cofactor>
</comment>
<dbReference type="CDD" id="cd02940">
    <property type="entry name" value="DHPD_FMN"/>
    <property type="match status" value="1"/>
</dbReference>
<dbReference type="PROSITE" id="PS51379">
    <property type="entry name" value="4FE4S_FER_2"/>
    <property type="match status" value="2"/>
</dbReference>
<comment type="cofactor">
    <cofactor evidence="16">
        <name>[4Fe-4S] cluster</name>
        <dbReference type="ChEBI" id="CHEBI:49883"/>
    </cofactor>
    <text evidence="16">Binds 4 [4Fe-4S] clusters. Contains approximately 16 iron atoms per subunit.</text>
</comment>
<evidence type="ECO:0000256" key="7">
    <source>
        <dbReference type="ARBA" id="ARBA00022643"/>
    </source>
</evidence>
<evidence type="ECO:0000259" key="17">
    <source>
        <dbReference type="PROSITE" id="PS51379"/>
    </source>
</evidence>
<keyword evidence="6 16" id="KW-0285">Flavoprotein</keyword>
<evidence type="ECO:0000256" key="14">
    <source>
        <dbReference type="ARBA" id="ARBA00023004"/>
    </source>
</evidence>
<dbReference type="Gene3D" id="3.50.50.60">
    <property type="entry name" value="FAD/NAD(P)-binding domain"/>
    <property type="match status" value="2"/>
</dbReference>